<dbReference type="InterPro" id="IPR003115">
    <property type="entry name" value="ParB_N"/>
</dbReference>
<reference evidence="3 4" key="1">
    <citation type="submission" date="2020-03" db="EMBL/GenBank/DDBJ databases">
        <title>Genomic Encyclopedia of Type Strains, Phase IV (KMG-IV): sequencing the most valuable type-strain genomes for metagenomic binning, comparative biology and taxonomic classification.</title>
        <authorList>
            <person name="Goeker M."/>
        </authorList>
    </citation>
    <scope>NUCLEOTIDE SEQUENCE [LARGE SCALE GENOMIC DNA]</scope>
    <source>
        <strain evidence="3 4">DSM 103870</strain>
    </source>
</reference>
<dbReference type="SUPFAM" id="SSF109709">
    <property type="entry name" value="KorB DNA-binding domain-like"/>
    <property type="match status" value="1"/>
</dbReference>
<dbReference type="Pfam" id="PF02195">
    <property type="entry name" value="ParB_N"/>
    <property type="match status" value="1"/>
</dbReference>
<dbReference type="SUPFAM" id="SSF110849">
    <property type="entry name" value="ParB/Sulfiredoxin"/>
    <property type="match status" value="1"/>
</dbReference>
<sequence>MSRKDTLAALFTQKKAVTPPAAPVGEAERERIRSGAISAMGASLQQLTEGARNAARLQEQIEEGTVVVNLDPALVDSGMVADRLQPEVDPSFDELVASIRDSGQQVPILVRPRDQDQTPRRYQVAYGHRRLRAAQQLGISVKAIVRPLTDAEMVVAQGKENLERRDLSYIEKALFARRLEDAGFERATIVAALSTDKADLSRYISVARLIPEDVAQAIGPAGRVGRARWLLLAENLKRPGASRRLKSVLESEEFRQADSNARFAQVFAALADKAVAEKTSERIWRDQEGRAVVRIESRKDRTVFVVDEAAAPEFSVFLEQEFDTLYARYRQKQAEKSG</sequence>
<dbReference type="Gene3D" id="1.10.10.2830">
    <property type="match status" value="1"/>
</dbReference>
<dbReference type="Proteomes" id="UP001429580">
    <property type="component" value="Unassembled WGS sequence"/>
</dbReference>
<dbReference type="InterPro" id="IPR050336">
    <property type="entry name" value="Chromosome_partition/occlusion"/>
</dbReference>
<proteinExistence type="inferred from homology"/>
<dbReference type="RefSeq" id="WP_166947830.1">
    <property type="nucleotide sequence ID" value="NZ_JAASQI010000001.1"/>
</dbReference>
<dbReference type="NCBIfam" id="TIGR03454">
    <property type="entry name" value="partition_RepB"/>
    <property type="match status" value="1"/>
</dbReference>
<evidence type="ECO:0000313" key="3">
    <source>
        <dbReference type="EMBL" id="NIJ56395.1"/>
    </source>
</evidence>
<dbReference type="InterPro" id="IPR004437">
    <property type="entry name" value="ParB/RepB/Spo0J"/>
</dbReference>
<dbReference type="CDD" id="cd16405">
    <property type="entry name" value="RepB_like_N"/>
    <property type="match status" value="1"/>
</dbReference>
<keyword evidence="4" id="KW-1185">Reference proteome</keyword>
<dbReference type="InterPro" id="IPR017819">
    <property type="entry name" value="Plasmid_partition_RepB"/>
</dbReference>
<evidence type="ECO:0000256" key="1">
    <source>
        <dbReference type="ARBA" id="ARBA00006295"/>
    </source>
</evidence>
<comment type="caution">
    <text evidence="3">The sequence shown here is derived from an EMBL/GenBank/DDBJ whole genome shotgun (WGS) entry which is preliminary data.</text>
</comment>
<dbReference type="Gene3D" id="3.90.1530.30">
    <property type="match status" value="1"/>
</dbReference>
<accession>A0ABX0UXS0</accession>
<dbReference type="InterPro" id="IPR011111">
    <property type="entry name" value="Plasmid_RepB"/>
</dbReference>
<gene>
    <name evidence="3" type="ORF">FHS82_000208</name>
</gene>
<organism evidence="3 4">
    <name type="scientific">Pseudochelatococcus lubricantis</name>
    <dbReference type="NCBI Taxonomy" id="1538102"/>
    <lineage>
        <taxon>Bacteria</taxon>
        <taxon>Pseudomonadati</taxon>
        <taxon>Pseudomonadota</taxon>
        <taxon>Alphaproteobacteria</taxon>
        <taxon>Hyphomicrobiales</taxon>
        <taxon>Chelatococcaceae</taxon>
        <taxon>Pseudochelatococcus</taxon>
    </lineage>
</organism>
<evidence type="ECO:0000259" key="2">
    <source>
        <dbReference type="SMART" id="SM00470"/>
    </source>
</evidence>
<dbReference type="InterPro" id="IPR037972">
    <property type="entry name" value="RepB_N"/>
</dbReference>
<comment type="similarity">
    <text evidence="1">Belongs to the ParB family.</text>
</comment>
<protein>
    <submittedName>
        <fullName evidence="3">ParB family chromosome partitioning protein</fullName>
    </submittedName>
</protein>
<dbReference type="Pfam" id="PF07506">
    <property type="entry name" value="RepB"/>
    <property type="match status" value="1"/>
</dbReference>
<dbReference type="PANTHER" id="PTHR33375:SF1">
    <property type="entry name" value="CHROMOSOME-PARTITIONING PROTEIN PARB-RELATED"/>
    <property type="match status" value="1"/>
</dbReference>
<dbReference type="EMBL" id="JAASQI010000001">
    <property type="protein sequence ID" value="NIJ56395.1"/>
    <property type="molecule type" value="Genomic_DNA"/>
</dbReference>
<name>A0ABX0UXS0_9HYPH</name>
<dbReference type="NCBIfam" id="TIGR00180">
    <property type="entry name" value="parB_part"/>
    <property type="match status" value="1"/>
</dbReference>
<dbReference type="PANTHER" id="PTHR33375">
    <property type="entry name" value="CHROMOSOME-PARTITIONING PROTEIN PARB-RELATED"/>
    <property type="match status" value="1"/>
</dbReference>
<dbReference type="InterPro" id="IPR036086">
    <property type="entry name" value="ParB/Sulfiredoxin_sf"/>
</dbReference>
<evidence type="ECO:0000313" key="4">
    <source>
        <dbReference type="Proteomes" id="UP001429580"/>
    </source>
</evidence>
<dbReference type="SMART" id="SM00470">
    <property type="entry name" value="ParB"/>
    <property type="match status" value="1"/>
</dbReference>
<feature type="domain" description="ParB-like N-terminal" evidence="2">
    <location>
        <begin position="68"/>
        <end position="162"/>
    </location>
</feature>